<proteinExistence type="predicted"/>
<feature type="domain" description="FAD-binding" evidence="5">
    <location>
        <begin position="8"/>
        <end position="382"/>
    </location>
</feature>
<accession>A0A4R0RV90</accession>
<dbReference type="GO" id="GO:0071949">
    <property type="term" value="F:FAD binding"/>
    <property type="evidence" value="ECO:0007669"/>
    <property type="project" value="InterPro"/>
</dbReference>
<protein>
    <recommendedName>
        <fullName evidence="5">FAD-binding domain-containing protein</fullName>
    </recommendedName>
</protein>
<evidence type="ECO:0000256" key="1">
    <source>
        <dbReference type="ARBA" id="ARBA00001974"/>
    </source>
</evidence>
<dbReference type="Gene3D" id="3.30.70.2450">
    <property type="match status" value="1"/>
</dbReference>
<evidence type="ECO:0000313" key="6">
    <source>
        <dbReference type="EMBL" id="TCD69729.1"/>
    </source>
</evidence>
<dbReference type="EMBL" id="RWJN01000035">
    <property type="protein sequence ID" value="TCD69729.1"/>
    <property type="molecule type" value="Genomic_DNA"/>
</dbReference>
<keyword evidence="4" id="KW-0560">Oxidoreductase</keyword>
<evidence type="ECO:0000313" key="7">
    <source>
        <dbReference type="Proteomes" id="UP000292702"/>
    </source>
</evidence>
<name>A0A4R0RV90_9APHY</name>
<dbReference type="PRINTS" id="PR00420">
    <property type="entry name" value="RNGMNOXGNASE"/>
</dbReference>
<dbReference type="Pfam" id="PF01494">
    <property type="entry name" value="FAD_binding_3"/>
    <property type="match status" value="1"/>
</dbReference>
<dbReference type="PANTHER" id="PTHR43004:SF19">
    <property type="entry name" value="BINDING MONOOXYGENASE, PUTATIVE (JCVI)-RELATED"/>
    <property type="match status" value="1"/>
</dbReference>
<evidence type="ECO:0000259" key="5">
    <source>
        <dbReference type="Pfam" id="PF01494"/>
    </source>
</evidence>
<dbReference type="STRING" id="92696.A0A4R0RV90"/>
<dbReference type="PANTHER" id="PTHR43004">
    <property type="entry name" value="TRK SYSTEM POTASSIUM UPTAKE PROTEIN"/>
    <property type="match status" value="1"/>
</dbReference>
<dbReference type="SUPFAM" id="SSF51905">
    <property type="entry name" value="FAD/NAD(P)-binding domain"/>
    <property type="match status" value="1"/>
</dbReference>
<keyword evidence="7" id="KW-1185">Reference proteome</keyword>
<dbReference type="InterPro" id="IPR002938">
    <property type="entry name" value="FAD-bd"/>
</dbReference>
<dbReference type="Proteomes" id="UP000292702">
    <property type="component" value="Unassembled WGS sequence"/>
</dbReference>
<evidence type="ECO:0000256" key="2">
    <source>
        <dbReference type="ARBA" id="ARBA00022630"/>
    </source>
</evidence>
<comment type="caution">
    <text evidence="6">The sequence shown here is derived from an EMBL/GenBank/DDBJ whole genome shotgun (WGS) entry which is preliminary data.</text>
</comment>
<dbReference type="InterPro" id="IPR036188">
    <property type="entry name" value="FAD/NAD-bd_sf"/>
</dbReference>
<keyword evidence="3" id="KW-0274">FAD</keyword>
<sequence>MSLPEIAEVLIVGAGPTGLACALSLHQKGCRNITVVDAAETNANGSRAMVVHAATLEASSIGVAQSLVDAGNPTKTIKGYDLGGSGLVTIADFGSLKSSTQFPFLLVIPQTVTERVLGEHVRAAGIKVLRPFKAVGIQPDQHDKEYTRVLFESGQTVKARYVIGADGARSAIRQAAGIEFMDPSAAPSAPAASSESQGQVALGDVTYTTPQPTLLDEPLFIFSHDGLFLSAPMRVSEGEPSRTYRIVCGVPPNDKAPPSRPDKHYLQGLFNKSGLIVATGGRSYQDIVIDKVAWSTRYRARSSIADTFFTRLEGGQGGAILLIGDAAHIHSPAGGQGMNLGLRDAVSLGTALAPLLASSSLDDAPLQAWADKRRQLGLAIINFTKSIRGVAGGHNGGGMVWIGGVIPVPIQWSTLRSWGFWVLNRSPWLQGLVAWRLSGLGTI</sequence>
<dbReference type="InterPro" id="IPR050641">
    <property type="entry name" value="RIFMO-like"/>
</dbReference>
<dbReference type="AlphaFoldDB" id="A0A4R0RV90"/>
<reference evidence="6 7" key="1">
    <citation type="submission" date="2018-11" db="EMBL/GenBank/DDBJ databases">
        <title>Genome assembly of Steccherinum ochraceum LE-BIN_3174, the white-rot fungus of the Steccherinaceae family (The Residual Polyporoid clade, Polyporales, Basidiomycota).</title>
        <authorList>
            <person name="Fedorova T.V."/>
            <person name="Glazunova O.A."/>
            <person name="Landesman E.O."/>
            <person name="Moiseenko K.V."/>
            <person name="Psurtseva N.V."/>
            <person name="Savinova O.S."/>
            <person name="Shakhova N.V."/>
            <person name="Tyazhelova T.V."/>
            <person name="Vasina D.V."/>
        </authorList>
    </citation>
    <scope>NUCLEOTIDE SEQUENCE [LARGE SCALE GENOMIC DNA]</scope>
    <source>
        <strain evidence="6 7">LE-BIN_3174</strain>
    </source>
</reference>
<evidence type="ECO:0000256" key="4">
    <source>
        <dbReference type="ARBA" id="ARBA00023002"/>
    </source>
</evidence>
<dbReference type="Gene3D" id="3.50.50.60">
    <property type="entry name" value="FAD/NAD(P)-binding domain"/>
    <property type="match status" value="1"/>
</dbReference>
<dbReference type="GO" id="GO:0016709">
    <property type="term" value="F:oxidoreductase activity, acting on paired donors, with incorporation or reduction of molecular oxygen, NAD(P)H as one donor, and incorporation of one atom of oxygen"/>
    <property type="evidence" value="ECO:0007669"/>
    <property type="project" value="UniProtKB-ARBA"/>
</dbReference>
<gene>
    <name evidence="6" type="ORF">EIP91_006496</name>
</gene>
<organism evidence="6 7">
    <name type="scientific">Steccherinum ochraceum</name>
    <dbReference type="NCBI Taxonomy" id="92696"/>
    <lineage>
        <taxon>Eukaryota</taxon>
        <taxon>Fungi</taxon>
        <taxon>Dikarya</taxon>
        <taxon>Basidiomycota</taxon>
        <taxon>Agaricomycotina</taxon>
        <taxon>Agaricomycetes</taxon>
        <taxon>Polyporales</taxon>
        <taxon>Steccherinaceae</taxon>
        <taxon>Steccherinum</taxon>
    </lineage>
</organism>
<keyword evidence="2" id="KW-0285">Flavoprotein</keyword>
<comment type="cofactor">
    <cofactor evidence="1">
        <name>FAD</name>
        <dbReference type="ChEBI" id="CHEBI:57692"/>
    </cofactor>
</comment>
<dbReference type="OrthoDB" id="2690153at2759"/>
<evidence type="ECO:0000256" key="3">
    <source>
        <dbReference type="ARBA" id="ARBA00022827"/>
    </source>
</evidence>